<feature type="binding site" evidence="8">
    <location>
        <begin position="181"/>
        <end position="188"/>
    </location>
    <ligand>
        <name>NAD(+)</name>
        <dbReference type="ChEBI" id="CHEBI:57540"/>
    </ligand>
</feature>
<evidence type="ECO:0000313" key="15">
    <source>
        <dbReference type="Proteomes" id="UP000272560"/>
    </source>
</evidence>
<evidence type="ECO:0000256" key="10">
    <source>
        <dbReference type="RuleBase" id="RU003691"/>
    </source>
</evidence>
<feature type="domain" description="Pyridine nucleotide-disulphide oxidoreductase dimerisation" evidence="12">
    <location>
        <begin position="361"/>
        <end position="464"/>
    </location>
</feature>
<dbReference type="PROSITE" id="PS00076">
    <property type="entry name" value="PYRIDINE_REDOX_1"/>
    <property type="match status" value="1"/>
</dbReference>
<keyword evidence="7 10" id="KW-0676">Redox-active center</keyword>
<feature type="region of interest" description="Disordered" evidence="11">
    <location>
        <begin position="243"/>
        <end position="262"/>
    </location>
</feature>
<keyword evidence="8" id="KW-0520">NAD</keyword>
<dbReference type="InterPro" id="IPR004099">
    <property type="entry name" value="Pyr_nucl-diS_OxRdtase_dimer"/>
</dbReference>
<comment type="cofactor">
    <cofactor evidence="8">
        <name>FAD</name>
        <dbReference type="ChEBI" id="CHEBI:57692"/>
    </cofactor>
    <text evidence="8">Binds 1 FAD per subunit.</text>
</comment>
<comment type="caution">
    <text evidence="14">The sequence shown here is derived from an EMBL/GenBank/DDBJ whole genome shotgun (WGS) entry which is preliminary data.</text>
</comment>
<dbReference type="GO" id="GO:0016668">
    <property type="term" value="F:oxidoreductase activity, acting on a sulfur group of donors, NAD(P) as acceptor"/>
    <property type="evidence" value="ECO:0007669"/>
    <property type="project" value="InterPro"/>
</dbReference>
<evidence type="ECO:0000256" key="6">
    <source>
        <dbReference type="ARBA" id="ARBA00023157"/>
    </source>
</evidence>
<evidence type="ECO:0000256" key="9">
    <source>
        <dbReference type="PIRSR" id="PIRSR000350-4"/>
    </source>
</evidence>
<dbReference type="InterPro" id="IPR023753">
    <property type="entry name" value="FAD/NAD-binding_dom"/>
</dbReference>
<keyword evidence="5 10" id="KW-0560">Oxidoreductase</keyword>
<accession>A0A3A5M3P8</accession>
<feature type="binding site" evidence="8">
    <location>
        <position position="54"/>
    </location>
    <ligand>
        <name>FAD</name>
        <dbReference type="ChEBI" id="CHEBI:57692"/>
    </ligand>
</feature>
<dbReference type="Proteomes" id="UP000272560">
    <property type="component" value="Unassembled WGS sequence"/>
</dbReference>
<evidence type="ECO:0000256" key="3">
    <source>
        <dbReference type="ARBA" id="ARBA00022827"/>
    </source>
</evidence>
<evidence type="ECO:0000256" key="4">
    <source>
        <dbReference type="ARBA" id="ARBA00022857"/>
    </source>
</evidence>
<reference evidence="14 15" key="1">
    <citation type="submission" date="2018-09" db="EMBL/GenBank/DDBJ databases">
        <title>Novel species of Arthrobacter.</title>
        <authorList>
            <person name="Liu Q."/>
            <person name="Xin Y.-H."/>
        </authorList>
    </citation>
    <scope>NUCLEOTIDE SEQUENCE [LARGE SCALE GENOMIC DNA]</scope>
    <source>
        <strain evidence="14 15">Hz2</strain>
    </source>
</reference>
<gene>
    <name evidence="14" type="ORF">D6T63_07840</name>
</gene>
<feature type="binding site" evidence="8">
    <location>
        <position position="286"/>
    </location>
    <ligand>
        <name>NAD(+)</name>
        <dbReference type="ChEBI" id="CHEBI:57540"/>
    </ligand>
</feature>
<dbReference type="Pfam" id="PF02852">
    <property type="entry name" value="Pyr_redox_dim"/>
    <property type="match status" value="1"/>
</dbReference>
<protein>
    <submittedName>
        <fullName evidence="14">FAD-dependent oxidoreductase</fullName>
    </submittedName>
</protein>
<dbReference type="PANTHER" id="PTHR43014:SF2">
    <property type="entry name" value="MERCURIC REDUCTASE"/>
    <property type="match status" value="1"/>
</dbReference>
<dbReference type="RefSeq" id="WP_120148421.1">
    <property type="nucleotide sequence ID" value="NZ_QZVT01000003.1"/>
</dbReference>
<dbReference type="InterPro" id="IPR016156">
    <property type="entry name" value="FAD/NAD-linked_Rdtase_dimer_sf"/>
</dbReference>
<dbReference type="Gene3D" id="3.50.50.60">
    <property type="entry name" value="FAD/NAD(P)-binding domain"/>
    <property type="match status" value="2"/>
</dbReference>
<evidence type="ECO:0000256" key="5">
    <source>
        <dbReference type="ARBA" id="ARBA00023002"/>
    </source>
</evidence>
<dbReference type="GO" id="GO:0050660">
    <property type="term" value="F:flavin adenine dinucleotide binding"/>
    <property type="evidence" value="ECO:0007669"/>
    <property type="project" value="TreeGrafter"/>
</dbReference>
<dbReference type="InterPro" id="IPR036188">
    <property type="entry name" value="FAD/NAD-bd_sf"/>
</dbReference>
<comment type="similarity">
    <text evidence="1 10">Belongs to the class-I pyridine nucleotide-disulfide oxidoreductase family.</text>
</comment>
<feature type="disulfide bond" description="Redox-active" evidence="9">
    <location>
        <begin position="45"/>
        <end position="50"/>
    </location>
</feature>
<dbReference type="AlphaFoldDB" id="A0A3A5M3P8"/>
<dbReference type="PRINTS" id="PR00411">
    <property type="entry name" value="PNDRDTASEI"/>
</dbReference>
<evidence type="ECO:0000256" key="7">
    <source>
        <dbReference type="ARBA" id="ARBA00023284"/>
    </source>
</evidence>
<feature type="compositionally biased region" description="Low complexity" evidence="11">
    <location>
        <begin position="243"/>
        <end position="256"/>
    </location>
</feature>
<feature type="binding site" evidence="8">
    <location>
        <position position="327"/>
    </location>
    <ligand>
        <name>FAD</name>
        <dbReference type="ChEBI" id="CHEBI:57692"/>
    </ligand>
</feature>
<keyword evidence="6" id="KW-1015">Disulfide bond</keyword>
<dbReference type="SUPFAM" id="SSF55424">
    <property type="entry name" value="FAD/NAD-linked reductases, dimerisation (C-terminal) domain"/>
    <property type="match status" value="1"/>
</dbReference>
<keyword evidence="2 10" id="KW-0285">Flavoprotein</keyword>
<keyword evidence="8" id="KW-0547">Nucleotide-binding</keyword>
<feature type="domain" description="FAD/NAD(P)-binding" evidence="13">
    <location>
        <begin position="9"/>
        <end position="338"/>
    </location>
</feature>
<dbReference type="OrthoDB" id="9800167at2"/>
<dbReference type="EMBL" id="QZVT01000003">
    <property type="protein sequence ID" value="RJT81076.1"/>
    <property type="molecule type" value="Genomic_DNA"/>
</dbReference>
<sequence length="511" mass="53205">METSNDVIDLLVVGGGTAGIVGAKTASRLGARVVLVERARTGGDCLWTGCVPSKTLLSAAAAAVGPRAGVNPALAPDGATGRMDFSAVRARIAAAITTIEPDDSPASLKAVGVTVRHGAARFTGPGRAEIDGEEIRFHQALVATGSDPVLPPIPGLDRAHVVTSETVWDLEELPQHLVIIGGGPIACELGQAFARLGARVVMLVRSRILPKEDPDAAAIIRSSLTQDGVHIIEDIAVEDVTSAASQDSSDATAGTAGRDGRGEAVNLVRTGDGRSFPADTILVAAGRRARTKGLGLELVGVDLDEKGHVLVDAAMRTSSPTIWAAGDVTPNPDFTHLAGVYASTAASNAVLGVRRAVSRTVPRVTYTSPEVAAVGITSPEGANQRVSTIEHADADRAITENQVAGFTRLVMDRRGRILGGTIVGPRAGETLGELTLAVHQKLSTRDLAGVTHPYPTYNDGLWNAAIADARTALEIPLVRAAMSALVYFTRWRLTHKSTHHSGEASDTKQLE</sequence>
<dbReference type="Pfam" id="PF07992">
    <property type="entry name" value="Pyr_redox_2"/>
    <property type="match status" value="1"/>
</dbReference>
<dbReference type="InterPro" id="IPR001100">
    <property type="entry name" value="Pyr_nuc-diS_OxRdtase"/>
</dbReference>
<evidence type="ECO:0000313" key="14">
    <source>
        <dbReference type="EMBL" id="RJT81076.1"/>
    </source>
</evidence>
<keyword evidence="15" id="KW-1185">Reference proteome</keyword>
<dbReference type="PRINTS" id="PR00368">
    <property type="entry name" value="FADPNR"/>
</dbReference>
<dbReference type="PANTHER" id="PTHR43014">
    <property type="entry name" value="MERCURIC REDUCTASE"/>
    <property type="match status" value="1"/>
</dbReference>
<evidence type="ECO:0000256" key="1">
    <source>
        <dbReference type="ARBA" id="ARBA00007532"/>
    </source>
</evidence>
<evidence type="ECO:0000259" key="12">
    <source>
        <dbReference type="Pfam" id="PF02852"/>
    </source>
</evidence>
<evidence type="ECO:0000259" key="13">
    <source>
        <dbReference type="Pfam" id="PF07992"/>
    </source>
</evidence>
<feature type="binding site" evidence="8">
    <location>
        <begin position="144"/>
        <end position="146"/>
    </location>
    <ligand>
        <name>FAD</name>
        <dbReference type="ChEBI" id="CHEBI:57692"/>
    </ligand>
</feature>
<dbReference type="PIRSF" id="PIRSF000350">
    <property type="entry name" value="Mercury_reductase_MerA"/>
    <property type="match status" value="1"/>
</dbReference>
<keyword evidence="3 8" id="KW-0274">FAD</keyword>
<dbReference type="InterPro" id="IPR012999">
    <property type="entry name" value="Pyr_OxRdtase_I_AS"/>
</dbReference>
<evidence type="ECO:0000256" key="11">
    <source>
        <dbReference type="SAM" id="MobiDB-lite"/>
    </source>
</evidence>
<name>A0A3A5M3P8_9MICC</name>
<dbReference type="Gene3D" id="3.30.390.30">
    <property type="match status" value="1"/>
</dbReference>
<proteinExistence type="inferred from homology"/>
<evidence type="ECO:0000256" key="2">
    <source>
        <dbReference type="ARBA" id="ARBA00022630"/>
    </source>
</evidence>
<keyword evidence="4" id="KW-0521">NADP</keyword>
<organism evidence="14 15">
    <name type="scientific">Arthrobacter cheniae</name>
    <dbReference type="NCBI Taxonomy" id="1258888"/>
    <lineage>
        <taxon>Bacteria</taxon>
        <taxon>Bacillati</taxon>
        <taxon>Actinomycetota</taxon>
        <taxon>Actinomycetes</taxon>
        <taxon>Micrococcales</taxon>
        <taxon>Micrococcaceae</taxon>
        <taxon>Arthrobacter</taxon>
    </lineage>
</organism>
<dbReference type="SUPFAM" id="SSF51905">
    <property type="entry name" value="FAD/NAD(P)-binding domain"/>
    <property type="match status" value="1"/>
</dbReference>
<dbReference type="GO" id="GO:0003955">
    <property type="term" value="F:NAD(P)H dehydrogenase (quinone) activity"/>
    <property type="evidence" value="ECO:0007669"/>
    <property type="project" value="TreeGrafter"/>
</dbReference>
<evidence type="ECO:0000256" key="8">
    <source>
        <dbReference type="PIRSR" id="PIRSR000350-3"/>
    </source>
</evidence>